<gene>
    <name evidence="5" type="ORF">OPHB3_2593</name>
</gene>
<dbReference type="NCBIfam" id="NF037995">
    <property type="entry name" value="TRAP_S1"/>
    <property type="match status" value="1"/>
</dbReference>
<evidence type="ECO:0000313" key="6">
    <source>
        <dbReference type="Proteomes" id="UP000052946"/>
    </source>
</evidence>
<protein>
    <submittedName>
        <fullName evidence="5">C4-dicarboxylate-binding periplasmic protein</fullName>
    </submittedName>
</protein>
<evidence type="ECO:0000313" key="5">
    <source>
        <dbReference type="EMBL" id="GAQ18652.1"/>
    </source>
</evidence>
<dbReference type="Pfam" id="PF03480">
    <property type="entry name" value="DctP"/>
    <property type="match status" value="1"/>
</dbReference>
<keyword evidence="3 4" id="KW-0732">Signal</keyword>
<accession>A0A0U9HIB3</accession>
<feature type="chain" id="PRO_5006864941" evidence="4">
    <location>
        <begin position="26"/>
        <end position="339"/>
    </location>
</feature>
<reference evidence="6" key="1">
    <citation type="submission" date="2015-07" db="EMBL/GenBank/DDBJ databases">
        <title>Draft Genome Sequence of Oceanobacillus picturae Heshi-B3 that Was Isolated from Fermented Rice Bran with Aging Salted Mackerel, Which Was Named Heshiko as Traditional Fermented Seafood in Japan.</title>
        <authorList>
            <person name="Akuzawa S."/>
            <person name="Nakagawa J."/>
            <person name="Kanekatsu T."/>
            <person name="Kanesaki Y."/>
            <person name="Suzuki T."/>
        </authorList>
    </citation>
    <scope>NUCLEOTIDE SEQUENCE [LARGE SCALE GENOMIC DNA]</scope>
    <source>
        <strain evidence="6">Heshi-B3</strain>
    </source>
</reference>
<dbReference type="GO" id="GO:0030288">
    <property type="term" value="C:outer membrane-bounded periplasmic space"/>
    <property type="evidence" value="ECO:0007669"/>
    <property type="project" value="InterPro"/>
</dbReference>
<name>A0A0U9HIB3_9BACI</name>
<comment type="similarity">
    <text evidence="1">Belongs to the bacterial solute-binding protein 7 family.</text>
</comment>
<keyword evidence="2" id="KW-0813">Transport</keyword>
<dbReference type="InterPro" id="IPR004682">
    <property type="entry name" value="TRAP_DctP"/>
</dbReference>
<dbReference type="GO" id="GO:0055085">
    <property type="term" value="P:transmembrane transport"/>
    <property type="evidence" value="ECO:0007669"/>
    <property type="project" value="InterPro"/>
</dbReference>
<dbReference type="InterPro" id="IPR038404">
    <property type="entry name" value="TRAP_DctP_sf"/>
</dbReference>
<dbReference type="InterPro" id="IPR018389">
    <property type="entry name" value="DctP_fam"/>
</dbReference>
<dbReference type="AlphaFoldDB" id="A0A0U9HIB3"/>
<comment type="caution">
    <text evidence="5">The sequence shown here is derived from an EMBL/GenBank/DDBJ whole genome shotgun (WGS) entry which is preliminary data.</text>
</comment>
<dbReference type="PANTHER" id="PTHR33376:SF7">
    <property type="entry name" value="C4-DICARBOXYLATE-BINDING PROTEIN DCTB"/>
    <property type="match status" value="1"/>
</dbReference>
<reference evidence="5 6" key="2">
    <citation type="journal article" date="2016" name="Genome Announc.">
        <title>Draft Genome Sequence of Oceanobacillus picturae Heshi-B3, Isolated from Fermented Rice Bran in a Traditional Japanese Seafood Dish.</title>
        <authorList>
            <person name="Akuzawa S."/>
            <person name="Nagaoka J."/>
            <person name="Kanekatsu M."/>
            <person name="Kanesaki Y."/>
            <person name="Suzuki T."/>
        </authorList>
    </citation>
    <scope>NUCLEOTIDE SEQUENCE [LARGE SCALE GENOMIC DNA]</scope>
    <source>
        <strain evidence="5 6">Heshi-B3</strain>
    </source>
</reference>
<evidence type="ECO:0000256" key="4">
    <source>
        <dbReference type="SAM" id="SignalP"/>
    </source>
</evidence>
<dbReference type="PANTHER" id="PTHR33376">
    <property type="match status" value="1"/>
</dbReference>
<sequence>MRNKRSFLILIVIAAILTLAGCANEASGSEDGKIKIIAAHNQTAPENPYQTGMLKFKEVAEELSNGTIEVEVHAGTIGTEESELVEKLELGAADVVLASPGFMTQTGIREVDLFSAPYLFKDYDHWLNVVDGEVGQQMGELINEKSHNSFKLLGYWSAGVRHFYGKKPIESTEDLKGVSIRTQTSGVIGDFWKELGAIPSSISWGELYQGLQQDVVDSSENAYPFFVQQSHHATPNGKFITETAHDFTTRFLLINGEKFDDYSQEHQDIIMRAAEASVKAEREATNQQDVDYKEKAIEEGATVNEIDRQPFIDIATPIIDEFAKEIEVEDLLEQIRAAE</sequence>
<organism evidence="5 6">
    <name type="scientific">Oceanobacillus picturae</name>
    <dbReference type="NCBI Taxonomy" id="171693"/>
    <lineage>
        <taxon>Bacteria</taxon>
        <taxon>Bacillati</taxon>
        <taxon>Bacillota</taxon>
        <taxon>Bacilli</taxon>
        <taxon>Bacillales</taxon>
        <taxon>Bacillaceae</taxon>
        <taxon>Oceanobacillus</taxon>
    </lineage>
</organism>
<dbReference type="CDD" id="cd13603">
    <property type="entry name" value="PBP2_TRAP_Siap_TeaA_like"/>
    <property type="match status" value="1"/>
</dbReference>
<dbReference type="Gene3D" id="3.40.190.170">
    <property type="entry name" value="Bacterial extracellular solute-binding protein, family 7"/>
    <property type="match status" value="1"/>
</dbReference>
<evidence type="ECO:0000256" key="3">
    <source>
        <dbReference type="ARBA" id="ARBA00022729"/>
    </source>
</evidence>
<dbReference type="OrthoDB" id="9776801at2"/>
<dbReference type="RefSeq" id="WP_058950590.1">
    <property type="nucleotide sequence ID" value="NZ_BBXV01000030.1"/>
</dbReference>
<evidence type="ECO:0000256" key="1">
    <source>
        <dbReference type="ARBA" id="ARBA00009023"/>
    </source>
</evidence>
<feature type="signal peptide" evidence="4">
    <location>
        <begin position="1"/>
        <end position="25"/>
    </location>
</feature>
<dbReference type="EMBL" id="BBXV01000030">
    <property type="protein sequence ID" value="GAQ18652.1"/>
    <property type="molecule type" value="Genomic_DNA"/>
</dbReference>
<evidence type="ECO:0000256" key="2">
    <source>
        <dbReference type="ARBA" id="ARBA00022448"/>
    </source>
</evidence>
<dbReference type="Proteomes" id="UP000052946">
    <property type="component" value="Unassembled WGS sequence"/>
</dbReference>
<proteinExistence type="inferred from homology"/>
<dbReference type="PROSITE" id="PS51257">
    <property type="entry name" value="PROKAR_LIPOPROTEIN"/>
    <property type="match status" value="1"/>
</dbReference>
<dbReference type="PIRSF" id="PIRSF006470">
    <property type="entry name" value="DctB"/>
    <property type="match status" value="1"/>
</dbReference>